<reference evidence="2 3" key="1">
    <citation type="submission" date="2019-08" db="EMBL/GenBank/DDBJ databases">
        <title>In-depth cultivation of the pig gut microbiome towards novel bacterial diversity and tailored functional studies.</title>
        <authorList>
            <person name="Wylensek D."/>
            <person name="Hitch T.C.A."/>
            <person name="Clavel T."/>
        </authorList>
    </citation>
    <scope>NUCLEOTIDE SEQUENCE [LARGE SCALE GENOMIC DNA]</scope>
    <source>
        <strain evidence="2 3">Oil+RF-744-WCA-WT-13</strain>
    </source>
</reference>
<keyword evidence="1" id="KW-0175">Coiled coil</keyword>
<sequence length="419" mass="44064">MACYDIEDAEDETGKGGSEMTKFSISLPGIDQDISRLDDEIRKLQRLQQAYRSASCDVQNSLPAGFERYLANAELMNTRLGVSIEKFGSFRNLLEQIRKEYARRDSEIVDIIAGKVKITAEKKTPLEVLGDLVTGKLFTSAESEIFSSDNNKTREEKFDTAFYKAKVSGKWGEKPGVETESSFKKDLEKEDADKDVNTEKKTTREKAKKALFGDKKEKVVSCEKEADLLHGSAQHKGTYGELAASGAVAYASAYGDAGAVLTDEDGKFAPGIYASGGAEVGVAKGEVSGSVGDSYLGLYGEASGSVLSAEAQGTAAAGAIHTDDGKTEVGVSARGEVGAYLAEGKASGGFEVFGVKIGVVATGSVGAGLSGEAEATTSGFKLGGKAVAGIGGGLEVSVDWSDARNNMINSAQKVLNINQ</sequence>
<evidence type="ECO:0000313" key="3">
    <source>
        <dbReference type="Proteomes" id="UP000466864"/>
    </source>
</evidence>
<feature type="coiled-coil region" evidence="1">
    <location>
        <begin position="30"/>
        <end position="57"/>
    </location>
</feature>
<evidence type="ECO:0000313" key="2">
    <source>
        <dbReference type="EMBL" id="MST82681.1"/>
    </source>
</evidence>
<evidence type="ECO:0008006" key="4">
    <source>
        <dbReference type="Google" id="ProtNLM"/>
    </source>
</evidence>
<keyword evidence="3" id="KW-1185">Reference proteome</keyword>
<proteinExistence type="predicted"/>
<dbReference type="EMBL" id="VUMV01000008">
    <property type="protein sequence ID" value="MST82681.1"/>
    <property type="molecule type" value="Genomic_DNA"/>
</dbReference>
<accession>A0A7X2P9K0</accession>
<dbReference type="AlphaFoldDB" id="A0A7X2P9K0"/>
<gene>
    <name evidence="2" type="ORF">FYJ60_10165</name>
</gene>
<evidence type="ECO:0000256" key="1">
    <source>
        <dbReference type="SAM" id="Coils"/>
    </source>
</evidence>
<comment type="caution">
    <text evidence="2">The sequence shown here is derived from an EMBL/GenBank/DDBJ whole genome shotgun (WGS) entry which is preliminary data.</text>
</comment>
<dbReference type="Proteomes" id="UP000466864">
    <property type="component" value="Unassembled WGS sequence"/>
</dbReference>
<protein>
    <recommendedName>
        <fullName evidence="4">LXG domain-containing protein</fullName>
    </recommendedName>
</protein>
<name>A0A7X2P9K0_9FIRM</name>
<organism evidence="2 3">
    <name type="scientific">Bilifractor porci</name>
    <dbReference type="NCBI Taxonomy" id="2606636"/>
    <lineage>
        <taxon>Bacteria</taxon>
        <taxon>Bacillati</taxon>
        <taxon>Bacillota</taxon>
        <taxon>Clostridia</taxon>
        <taxon>Lachnospirales</taxon>
        <taxon>Lachnospiraceae</taxon>
        <taxon>Bilifractor</taxon>
    </lineage>
</organism>